<keyword evidence="4 5" id="KW-0472">Membrane</keyword>
<dbReference type="Pfam" id="PF13520">
    <property type="entry name" value="AA_permease_2"/>
    <property type="match status" value="1"/>
</dbReference>
<dbReference type="EMBL" id="PKKO01000005">
    <property type="protein sequence ID" value="PKY71834.1"/>
    <property type="molecule type" value="Genomic_DNA"/>
</dbReference>
<dbReference type="InterPro" id="IPR053153">
    <property type="entry name" value="APC_K+_Transporter"/>
</dbReference>
<organism evidence="6 7">
    <name type="scientific">Winkia neuii</name>
    <dbReference type="NCBI Taxonomy" id="33007"/>
    <lineage>
        <taxon>Bacteria</taxon>
        <taxon>Bacillati</taxon>
        <taxon>Actinomycetota</taxon>
        <taxon>Actinomycetes</taxon>
        <taxon>Actinomycetales</taxon>
        <taxon>Actinomycetaceae</taxon>
        <taxon>Winkia</taxon>
    </lineage>
</organism>
<evidence type="ECO:0000256" key="2">
    <source>
        <dbReference type="ARBA" id="ARBA00022692"/>
    </source>
</evidence>
<feature type="transmembrane region" description="Helical" evidence="5">
    <location>
        <begin position="216"/>
        <end position="240"/>
    </location>
</feature>
<dbReference type="PANTHER" id="PTHR47704:SF1">
    <property type="entry name" value="POTASSIUM TRANSPORTER KIMA"/>
    <property type="match status" value="1"/>
</dbReference>
<dbReference type="Gene3D" id="1.20.1740.10">
    <property type="entry name" value="Amino acid/polyamine transporter I"/>
    <property type="match status" value="1"/>
</dbReference>
<keyword evidence="7" id="KW-1185">Reference proteome</keyword>
<name>A0A2I1IL38_9ACTO</name>
<feature type="transmembrane region" description="Helical" evidence="5">
    <location>
        <begin position="105"/>
        <end position="129"/>
    </location>
</feature>
<feature type="transmembrane region" description="Helical" evidence="5">
    <location>
        <begin position="261"/>
        <end position="283"/>
    </location>
</feature>
<gene>
    <name evidence="6" type="ORF">CYJ19_08940</name>
</gene>
<dbReference type="GeneID" id="35867060"/>
<comment type="subcellular location">
    <subcellularLocation>
        <location evidence="1">Membrane</location>
        <topology evidence="1">Multi-pass membrane protein</topology>
    </subcellularLocation>
</comment>
<feature type="transmembrane region" description="Helical" evidence="5">
    <location>
        <begin position="173"/>
        <end position="196"/>
    </location>
</feature>
<feature type="transmembrane region" description="Helical" evidence="5">
    <location>
        <begin position="404"/>
        <end position="426"/>
    </location>
</feature>
<evidence type="ECO:0000256" key="4">
    <source>
        <dbReference type="ARBA" id="ARBA00023136"/>
    </source>
</evidence>
<dbReference type="AlphaFoldDB" id="A0A2I1IL38"/>
<accession>A0A2I1IL38</accession>
<feature type="transmembrane region" description="Helical" evidence="5">
    <location>
        <begin position="51"/>
        <end position="84"/>
    </location>
</feature>
<evidence type="ECO:0000256" key="5">
    <source>
        <dbReference type="SAM" id="Phobius"/>
    </source>
</evidence>
<feature type="transmembrane region" description="Helical" evidence="5">
    <location>
        <begin position="135"/>
        <end position="161"/>
    </location>
</feature>
<dbReference type="STRING" id="33007.HMPREF3198_02234"/>
<proteinExistence type="predicted"/>
<dbReference type="PANTHER" id="PTHR47704">
    <property type="entry name" value="POTASSIUM TRANSPORTER KIMA"/>
    <property type="match status" value="1"/>
</dbReference>
<dbReference type="RefSeq" id="WP_081638921.1">
    <property type="nucleotide sequence ID" value="NZ_JASOXK010000006.1"/>
</dbReference>
<dbReference type="GO" id="GO:0016020">
    <property type="term" value="C:membrane"/>
    <property type="evidence" value="ECO:0007669"/>
    <property type="project" value="UniProtKB-SubCell"/>
</dbReference>
<keyword evidence="2 5" id="KW-0812">Transmembrane</keyword>
<dbReference type="GO" id="GO:0022857">
    <property type="term" value="F:transmembrane transporter activity"/>
    <property type="evidence" value="ECO:0007669"/>
    <property type="project" value="InterPro"/>
</dbReference>
<evidence type="ECO:0000256" key="1">
    <source>
        <dbReference type="ARBA" id="ARBA00004141"/>
    </source>
</evidence>
<evidence type="ECO:0000256" key="3">
    <source>
        <dbReference type="ARBA" id="ARBA00022989"/>
    </source>
</evidence>
<evidence type="ECO:0000313" key="7">
    <source>
        <dbReference type="Proteomes" id="UP000235122"/>
    </source>
</evidence>
<evidence type="ECO:0000313" key="6">
    <source>
        <dbReference type="EMBL" id="PKY71834.1"/>
    </source>
</evidence>
<dbReference type="Proteomes" id="UP000235122">
    <property type="component" value="Unassembled WGS sequence"/>
</dbReference>
<protein>
    <submittedName>
        <fullName evidence="6">APC family permease</fullName>
    </submittedName>
</protein>
<feature type="transmembrane region" description="Helical" evidence="5">
    <location>
        <begin position="378"/>
        <end position="398"/>
    </location>
</feature>
<dbReference type="InterPro" id="IPR002293">
    <property type="entry name" value="AA/rel_permease1"/>
</dbReference>
<feature type="transmembrane region" description="Helical" evidence="5">
    <location>
        <begin position="447"/>
        <end position="465"/>
    </location>
</feature>
<keyword evidence="3 5" id="KW-1133">Transmembrane helix</keyword>
<comment type="caution">
    <text evidence="6">The sequence shown here is derived from an EMBL/GenBank/DDBJ whole genome shotgun (WGS) entry which is preliminary data.</text>
</comment>
<sequence length="671" mass="71707">MTEYLDGIKRVLLGRPMRSDALGNTLLPKRIALPVFASDALSSVAYAPDEILLTLSFAGLAVTALSPWVGLAVVVLLVVVVASYRQTVKAYPSGGGDYEVATKNLGGTAGLVVASALLVDYVLTVAVSISSGAQYLSATFPALIGKEALIGASIIAILALLNLRGMRESGKAFAIPTYLYLIAVGAMILTGFYQWATGSLGQAPTAAYDVAAKGQYSAGLVGVAGFILILRAFSSGCAALTGVEAIANGVPAFRKPKSKNAATTLALLGTISAVMLMSILFLAGRTGVRSVENPATDLLLHGKPVGGAITVDPVIGQLAATIFANAKPMFYLVTIVTGLILVLAANTAFNGFPQLAQVLARDSFLPHQLYNRGDRLSYSNGILVLAIGAIVLVLSFDAQVTRLIQLYIVGVFIAFTTSQLGMVVHWTRSLGVSTDANERRAMKRSRVVNVIGFLISGSVLIIVMATKFIHGAWMALLLMALVFVVMMGIRKHYRSAKKELEVPDFQRALALPSRVHAIVLVSSLHQPAMRAISYARATSPSTLELVTVDIDADGTRDLKQQWRQSGVPVPLTVLDSPFRDITGPVVKYVRNLRKSSPRDLVVVYIPEYLVAHWWEAALHNHSATRLRVRLQFVPGVVMATVPWQLTGAYDHVAKPGANAKIKPPEQPKKEF</sequence>
<reference evidence="6 7" key="1">
    <citation type="submission" date="2017-12" db="EMBL/GenBank/DDBJ databases">
        <title>Phylogenetic diversity of female urinary microbiome.</title>
        <authorList>
            <person name="Thomas-White K."/>
            <person name="Wolfe A.J."/>
        </authorList>
    </citation>
    <scope>NUCLEOTIDE SEQUENCE [LARGE SCALE GENOMIC DNA]</scope>
    <source>
        <strain evidence="6 7">UMB0402</strain>
    </source>
</reference>
<feature type="transmembrane region" description="Helical" evidence="5">
    <location>
        <begin position="471"/>
        <end position="489"/>
    </location>
</feature>
<feature type="transmembrane region" description="Helical" evidence="5">
    <location>
        <begin position="329"/>
        <end position="349"/>
    </location>
</feature>